<evidence type="ECO:0000256" key="1">
    <source>
        <dbReference type="SAM" id="SignalP"/>
    </source>
</evidence>
<dbReference type="AlphaFoldDB" id="A0A5P2G7P3"/>
<keyword evidence="1" id="KW-0732">Signal</keyword>
<feature type="signal peptide" evidence="1">
    <location>
        <begin position="1"/>
        <end position="19"/>
    </location>
</feature>
<dbReference type="InterPro" id="IPR002469">
    <property type="entry name" value="Peptidase_S9B_N"/>
</dbReference>
<dbReference type="PANTHER" id="PTHR11731:SF118">
    <property type="entry name" value="BLR1971 PROTEIN"/>
    <property type="match status" value="1"/>
</dbReference>
<dbReference type="SUPFAM" id="SSF82171">
    <property type="entry name" value="DPP6 N-terminal domain-like"/>
    <property type="match status" value="1"/>
</dbReference>
<dbReference type="RefSeq" id="WP_131330169.1">
    <property type="nucleotide sequence ID" value="NZ_CP044016.1"/>
</dbReference>
<dbReference type="EMBL" id="CP044016">
    <property type="protein sequence ID" value="QES89223.1"/>
    <property type="molecule type" value="Genomic_DNA"/>
</dbReference>
<protein>
    <submittedName>
        <fullName evidence="4">S9 family peptidase</fullName>
    </submittedName>
</protein>
<dbReference type="GO" id="GO:0008236">
    <property type="term" value="F:serine-type peptidase activity"/>
    <property type="evidence" value="ECO:0007669"/>
    <property type="project" value="InterPro"/>
</dbReference>
<dbReference type="Proteomes" id="UP000292424">
    <property type="component" value="Chromosome"/>
</dbReference>
<dbReference type="Gene3D" id="2.140.10.30">
    <property type="entry name" value="Dipeptidylpeptidase IV, N-terminal domain"/>
    <property type="match status" value="1"/>
</dbReference>
<keyword evidence="5" id="KW-1185">Reference proteome</keyword>
<sequence>MKKIAFFICTIFALHVSHAQQKSNNQDSVTYADYERAVSRLKFSTSPLIANAIIDVPVWQKDSKKLTYTKYNINKQKVNVVVDLIKKSKIETLFVEDTTTKKTPEKTPPTVASPDSSKVAYVENYNLWIQDTKTKIKKQLTFDGVKDFGYATDNAGWQHSDNAIIKWSPDSKQITTFQLDERAIPDMYLVSTNVGHPTLSSFKYSLPADSILLMHQPVVIQTETGKLVCLKMNPDFHRGTNGDAFETTFGDAMWSQDGKELALASVSRDYKNVKIRIANTDDGNVREVFEENVATQYDGTPGDTINWHYLPKSNEIIWYSERDNWGHLYLYDSNTGKVKNQITKGDWLVVAVLKVNEKKRKIYFTAAGLQKENPYFESFCSVDFSGKNFKILTPEIGTHQIFISPDESYVADIYSQPNVEPISILRKIDGEKLMDLEKADLSNLKVTGWQPPISVKLKAADGITDLYGLLFQPPHIDPEKKYPLVNYIYPGPQIGSIFSWNFDANSYDNEALPELGFYVLTLNGTGTPYRSKSFHDKSYGDLSLNTLADQIAGIRQLSKIYPIDTAKIGIWGHSGGGFATACAMFRYPDFYKVGISESGNHDNRNYTDGWSDKYNGLTKNDNFATLANQLHAEHLKGKLLLAHGLMDDNVPPYNTFLVIDALEKANKDYDLIVFPNAVHSYRENQYYMMRRRWDYFVTNLLGRKHPNAFLIDPKSVETLKK</sequence>
<feature type="domain" description="Peptidase S9 prolyl oligopeptidase catalytic" evidence="2">
    <location>
        <begin position="512"/>
        <end position="700"/>
    </location>
</feature>
<dbReference type="SUPFAM" id="SSF53474">
    <property type="entry name" value="alpha/beta-Hydrolases"/>
    <property type="match status" value="1"/>
</dbReference>
<proteinExistence type="predicted"/>
<dbReference type="PANTHER" id="PTHR11731">
    <property type="entry name" value="PROTEASE FAMILY S9B,C DIPEPTIDYL-PEPTIDASE IV-RELATED"/>
    <property type="match status" value="1"/>
</dbReference>
<evidence type="ECO:0000313" key="4">
    <source>
        <dbReference type="EMBL" id="QES89223.1"/>
    </source>
</evidence>
<dbReference type="InterPro" id="IPR029058">
    <property type="entry name" value="AB_hydrolase_fold"/>
</dbReference>
<name>A0A5P2G7P3_9BACT</name>
<dbReference type="KEGG" id="arac:E0W69_011300"/>
<organism evidence="4 5">
    <name type="scientific">Rhizosphaericola mali</name>
    <dbReference type="NCBI Taxonomy" id="2545455"/>
    <lineage>
        <taxon>Bacteria</taxon>
        <taxon>Pseudomonadati</taxon>
        <taxon>Bacteroidota</taxon>
        <taxon>Chitinophagia</taxon>
        <taxon>Chitinophagales</taxon>
        <taxon>Chitinophagaceae</taxon>
        <taxon>Rhizosphaericola</taxon>
    </lineage>
</organism>
<dbReference type="Gene3D" id="3.40.50.1820">
    <property type="entry name" value="alpha/beta hydrolase"/>
    <property type="match status" value="1"/>
</dbReference>
<feature type="domain" description="Dipeptidylpeptidase IV N-terminal" evidence="3">
    <location>
        <begin position="96"/>
        <end position="420"/>
    </location>
</feature>
<feature type="chain" id="PRO_5024295192" evidence="1">
    <location>
        <begin position="20"/>
        <end position="721"/>
    </location>
</feature>
<gene>
    <name evidence="4" type="ORF">E0W69_011300</name>
</gene>
<dbReference type="InterPro" id="IPR001375">
    <property type="entry name" value="Peptidase_S9_cat"/>
</dbReference>
<evidence type="ECO:0000259" key="3">
    <source>
        <dbReference type="Pfam" id="PF00930"/>
    </source>
</evidence>
<evidence type="ECO:0000259" key="2">
    <source>
        <dbReference type="Pfam" id="PF00326"/>
    </source>
</evidence>
<dbReference type="Pfam" id="PF00930">
    <property type="entry name" value="DPPIV_N"/>
    <property type="match status" value="1"/>
</dbReference>
<reference evidence="4 5" key="1">
    <citation type="submission" date="2019-09" db="EMBL/GenBank/DDBJ databases">
        <title>Complete genome sequence of Arachidicoccus sp. B3-10 isolated from apple orchard soil.</title>
        <authorList>
            <person name="Kim H.S."/>
            <person name="Han K.-I."/>
            <person name="Suh M.K."/>
            <person name="Lee K.C."/>
            <person name="Eom M.K."/>
            <person name="Kim J.-S."/>
            <person name="Kang S.W."/>
            <person name="Sin Y."/>
            <person name="Lee J.-S."/>
        </authorList>
    </citation>
    <scope>NUCLEOTIDE SEQUENCE [LARGE SCALE GENOMIC DNA]</scope>
    <source>
        <strain evidence="4 5">B3-10</strain>
    </source>
</reference>
<dbReference type="OrthoDB" id="9812921at2"/>
<dbReference type="Pfam" id="PF00326">
    <property type="entry name" value="Peptidase_S9"/>
    <property type="match status" value="1"/>
</dbReference>
<dbReference type="GO" id="GO:0006508">
    <property type="term" value="P:proteolysis"/>
    <property type="evidence" value="ECO:0007669"/>
    <property type="project" value="InterPro"/>
</dbReference>
<dbReference type="InterPro" id="IPR050278">
    <property type="entry name" value="Serine_Prot_S9B/DPPIV"/>
</dbReference>
<evidence type="ECO:0000313" key="5">
    <source>
        <dbReference type="Proteomes" id="UP000292424"/>
    </source>
</evidence>
<accession>A0A5P2G7P3</accession>